<proteinExistence type="predicted"/>
<name>A0A420I3L8_9PEZI</name>
<keyword evidence="2" id="KW-1185">Reference proteome</keyword>
<organism evidence="1 2">
    <name type="scientific">Erysiphe neolycopersici</name>
    <dbReference type="NCBI Taxonomy" id="212602"/>
    <lineage>
        <taxon>Eukaryota</taxon>
        <taxon>Fungi</taxon>
        <taxon>Dikarya</taxon>
        <taxon>Ascomycota</taxon>
        <taxon>Pezizomycotina</taxon>
        <taxon>Leotiomycetes</taxon>
        <taxon>Erysiphales</taxon>
        <taxon>Erysiphaceae</taxon>
        <taxon>Erysiphe</taxon>
    </lineage>
</organism>
<reference evidence="1 2" key="1">
    <citation type="journal article" date="2018" name="BMC Genomics">
        <title>Comparative genome analyses reveal sequence features reflecting distinct modes of host-adaptation between dicot and monocot powdery mildew.</title>
        <authorList>
            <person name="Wu Y."/>
            <person name="Ma X."/>
            <person name="Pan Z."/>
            <person name="Kale S.D."/>
            <person name="Song Y."/>
            <person name="King H."/>
            <person name="Zhang Q."/>
            <person name="Presley C."/>
            <person name="Deng X."/>
            <person name="Wei C.I."/>
            <person name="Xiao S."/>
        </authorList>
    </citation>
    <scope>NUCLEOTIDE SEQUENCE [LARGE SCALE GENOMIC DNA]</scope>
    <source>
        <strain evidence="1">UMSG2</strain>
    </source>
</reference>
<dbReference type="EMBL" id="MCFK01002021">
    <property type="protein sequence ID" value="RKF64244.1"/>
    <property type="molecule type" value="Genomic_DNA"/>
</dbReference>
<sequence>TANIKSPTPASICGIQGSNSCSSKIDTFNGTREKYEEWIGKLIGQIDSAPEYFEDREDRKLNYLMQHLTGPAYELVNDDFGPRARALDPNLTLEYAIKQLDRAYFPVDKYCTARAKLVKLKMGYNEPFAEFYPKFHIQINRLKLGDEHKVDELTKRLSKRFADKILTGTDESYDQVVNRCYKLDSQLNMWAAFHNLDANNFKKRTRCEKWFPKGPIPKCEQMK</sequence>
<dbReference type="Proteomes" id="UP000286134">
    <property type="component" value="Unassembled WGS sequence"/>
</dbReference>
<gene>
    <name evidence="1" type="ORF">OnM2_020094</name>
</gene>
<accession>A0A420I3L8</accession>
<evidence type="ECO:0008006" key="3">
    <source>
        <dbReference type="Google" id="ProtNLM"/>
    </source>
</evidence>
<dbReference type="AlphaFoldDB" id="A0A420I3L8"/>
<evidence type="ECO:0000313" key="2">
    <source>
        <dbReference type="Proteomes" id="UP000286134"/>
    </source>
</evidence>
<comment type="caution">
    <text evidence="1">The sequence shown here is derived from an EMBL/GenBank/DDBJ whole genome shotgun (WGS) entry which is preliminary data.</text>
</comment>
<dbReference type="OrthoDB" id="5428898at2759"/>
<evidence type="ECO:0000313" key="1">
    <source>
        <dbReference type="EMBL" id="RKF64244.1"/>
    </source>
</evidence>
<feature type="non-terminal residue" evidence="1">
    <location>
        <position position="1"/>
    </location>
</feature>
<protein>
    <recommendedName>
        <fullName evidence="3">Retrotransposon gag domain-containing protein</fullName>
    </recommendedName>
</protein>